<dbReference type="GO" id="GO:0005739">
    <property type="term" value="C:mitochondrion"/>
    <property type="evidence" value="ECO:0007669"/>
    <property type="project" value="TreeGrafter"/>
</dbReference>
<feature type="compositionally biased region" description="Acidic residues" evidence="4">
    <location>
        <begin position="516"/>
        <end position="525"/>
    </location>
</feature>
<evidence type="ECO:0008006" key="7">
    <source>
        <dbReference type="Google" id="ProtNLM"/>
    </source>
</evidence>
<dbReference type="Proteomes" id="UP000594263">
    <property type="component" value="Unplaced"/>
</dbReference>
<reference evidence="5" key="1">
    <citation type="submission" date="2021-01" db="UniProtKB">
        <authorList>
            <consortium name="EnsemblPlants"/>
        </authorList>
    </citation>
    <scope>IDENTIFICATION</scope>
</reference>
<accession>A0A7N0T0B1</accession>
<proteinExistence type="inferred from homology"/>
<comment type="similarity">
    <text evidence="1">Belongs to the PPR family. P subfamily.</text>
</comment>
<dbReference type="Gramene" id="Kaladp0016s0176.1.v1.1">
    <property type="protein sequence ID" value="Kaladp0016s0176.1.v1.1"/>
    <property type="gene ID" value="Kaladp0016s0176.v1.1"/>
</dbReference>
<evidence type="ECO:0000313" key="5">
    <source>
        <dbReference type="EnsemblPlants" id="Kaladp0016s0176.1.v1.1"/>
    </source>
</evidence>
<dbReference type="PANTHER" id="PTHR45717:SF3">
    <property type="entry name" value="OS04G0544400 PROTEIN"/>
    <property type="match status" value="1"/>
</dbReference>
<sequence>MLLQPSIAPSPQRRSHAALSSCLAYAPPLPSGAQTVARSSAISFRRSQVSCSSISMVHTYGTTDYENRPMQKWNVTYRKISLMENNSDASAAQVLSQAESEGKRFTKWELCKIVKELRKYRRFRLALEVYEWMNYRGERYRLVASDAAIQLDLISKVKGIPNAEEFFQKLPDTLKDNRIYGSLLNAYAQARMKENAEALMDNMRNKGYAYHPLPFNVMMTLYMNLKEYDKVDALVAEMMQKKVQLDIYTYNIWLSSCGSRGSMEKMEKVFAQMKTDRTCDPNWTTYSTMATMYTNQGQIEKAEECLRMVEAKIAGRDRIPYHYLISLYGSVGNRDELFRIWNIYIATFPTILNMGYHAMVSSLVRIGDIDGAEEMHQQWLKARATYDPRLPNLLMQWYVRNGQLNKATEHLDRMTEAGGIPNSNTWEILAEGYILERRIQEAMSCLKDAFNAEGAMNWKPKPALLTAFINLCGEEADTASKEVLVELLRQRGHLENQAYKSVFGSTDGSPTGNESEKEDDDDDESVELHLNQLDSTV</sequence>
<dbReference type="Pfam" id="PF01535">
    <property type="entry name" value="PPR"/>
    <property type="match status" value="3"/>
</dbReference>
<feature type="repeat" description="PPR" evidence="3">
    <location>
        <begin position="176"/>
        <end position="210"/>
    </location>
</feature>
<dbReference type="FunFam" id="1.25.40.10:FF:000253">
    <property type="entry name" value="Pentatricopeptide repeat-containing protein"/>
    <property type="match status" value="1"/>
</dbReference>
<evidence type="ECO:0000313" key="6">
    <source>
        <dbReference type="Proteomes" id="UP000594263"/>
    </source>
</evidence>
<evidence type="ECO:0000256" key="3">
    <source>
        <dbReference type="PROSITE-ProRule" id="PRU00708"/>
    </source>
</evidence>
<protein>
    <recommendedName>
        <fullName evidence="7">Pentatricopeptide repeat-containing protein</fullName>
    </recommendedName>
</protein>
<evidence type="ECO:0000256" key="4">
    <source>
        <dbReference type="SAM" id="MobiDB-lite"/>
    </source>
</evidence>
<feature type="repeat" description="PPR" evidence="3">
    <location>
        <begin position="387"/>
        <end position="421"/>
    </location>
</feature>
<keyword evidence="2" id="KW-0677">Repeat</keyword>
<feature type="region of interest" description="Disordered" evidence="4">
    <location>
        <begin position="499"/>
        <end position="537"/>
    </location>
</feature>
<dbReference type="InterPro" id="IPR002885">
    <property type="entry name" value="PPR_rpt"/>
</dbReference>
<evidence type="ECO:0000256" key="2">
    <source>
        <dbReference type="ARBA" id="ARBA00022737"/>
    </source>
</evidence>
<dbReference type="Pfam" id="PF13812">
    <property type="entry name" value="PPR_3"/>
    <property type="match status" value="1"/>
</dbReference>
<dbReference type="GO" id="GO:0003729">
    <property type="term" value="F:mRNA binding"/>
    <property type="evidence" value="ECO:0007669"/>
    <property type="project" value="EnsemblPlants"/>
</dbReference>
<dbReference type="Gene3D" id="1.25.40.10">
    <property type="entry name" value="Tetratricopeptide repeat domain"/>
    <property type="match status" value="3"/>
</dbReference>
<dbReference type="PROSITE" id="PS51375">
    <property type="entry name" value="PPR"/>
    <property type="match status" value="3"/>
</dbReference>
<feature type="compositionally biased region" description="Polar residues" evidence="4">
    <location>
        <begin position="503"/>
        <end position="513"/>
    </location>
</feature>
<dbReference type="FunFam" id="1.25.40.10:FF:000516">
    <property type="entry name" value="Pentatricopeptide repeat-containing protein"/>
    <property type="match status" value="1"/>
</dbReference>
<dbReference type="NCBIfam" id="TIGR00756">
    <property type="entry name" value="PPR"/>
    <property type="match status" value="1"/>
</dbReference>
<dbReference type="AlphaFoldDB" id="A0A7N0T0B1"/>
<dbReference type="SUPFAM" id="SSF48452">
    <property type="entry name" value="TPR-like"/>
    <property type="match status" value="1"/>
</dbReference>
<evidence type="ECO:0000256" key="1">
    <source>
        <dbReference type="ARBA" id="ARBA00007626"/>
    </source>
</evidence>
<organism evidence="5 6">
    <name type="scientific">Kalanchoe fedtschenkoi</name>
    <name type="common">Lavender scallops</name>
    <name type="synonym">South American air plant</name>
    <dbReference type="NCBI Taxonomy" id="63787"/>
    <lineage>
        <taxon>Eukaryota</taxon>
        <taxon>Viridiplantae</taxon>
        <taxon>Streptophyta</taxon>
        <taxon>Embryophyta</taxon>
        <taxon>Tracheophyta</taxon>
        <taxon>Spermatophyta</taxon>
        <taxon>Magnoliopsida</taxon>
        <taxon>eudicotyledons</taxon>
        <taxon>Gunneridae</taxon>
        <taxon>Pentapetalae</taxon>
        <taxon>Saxifragales</taxon>
        <taxon>Crassulaceae</taxon>
        <taxon>Kalanchoe</taxon>
    </lineage>
</organism>
<name>A0A7N0T0B1_KALFE</name>
<dbReference type="InterPro" id="IPR011990">
    <property type="entry name" value="TPR-like_helical_dom_sf"/>
</dbReference>
<feature type="repeat" description="PPR" evidence="3">
    <location>
        <begin position="246"/>
        <end position="276"/>
    </location>
</feature>
<dbReference type="OMA" id="YDPRICN"/>
<dbReference type="PANTHER" id="PTHR45717">
    <property type="entry name" value="OS12G0527900 PROTEIN"/>
    <property type="match status" value="1"/>
</dbReference>
<keyword evidence="6" id="KW-1185">Reference proteome</keyword>
<dbReference type="EnsemblPlants" id="Kaladp0016s0176.1.v1.1">
    <property type="protein sequence ID" value="Kaladp0016s0176.1.v1.1"/>
    <property type="gene ID" value="Kaladp0016s0176.v1.1"/>
</dbReference>